<comment type="caution">
    <text evidence="1">The sequence shown here is derived from an EMBL/GenBank/DDBJ whole genome shotgun (WGS) entry which is preliminary data.</text>
</comment>
<keyword evidence="2" id="KW-1185">Reference proteome</keyword>
<sequence>MKNSFFIFILLIFSTHCYSQESVMLKGKILTDSIEAPIHIINITAEKGTVTEANGEFTVEVKENDLLLFSSVQFQKKEILVTPQILSSGALEIELQEELTELDEVRLHQFSGNLGNDIEGIKTFDPRIIGFALSDKEPLSIEERKLAAITSPNDPVGVLYGIISGQKKMYEKAIENSKLSALVYKARDLMPDEFYTETLELKENKIMDFLYYCSRKPNFKELVNKNDPLILMEFAKGMITEYNEFIQD</sequence>
<gene>
    <name evidence="1" type="ORF">APR42_00765</name>
</gene>
<dbReference type="Proteomes" id="UP000051643">
    <property type="component" value="Unassembled WGS sequence"/>
</dbReference>
<dbReference type="OrthoDB" id="1427655at2"/>
<evidence type="ECO:0008006" key="3">
    <source>
        <dbReference type="Google" id="ProtNLM"/>
    </source>
</evidence>
<name>A0A0Q9ZBL5_9FLAO</name>
<dbReference type="Pfam" id="PF13715">
    <property type="entry name" value="CarbopepD_reg_2"/>
    <property type="match status" value="1"/>
</dbReference>
<organism evidence="1 2">
    <name type="scientific">Salegentibacter mishustinae</name>
    <dbReference type="NCBI Taxonomy" id="270918"/>
    <lineage>
        <taxon>Bacteria</taxon>
        <taxon>Pseudomonadati</taxon>
        <taxon>Bacteroidota</taxon>
        <taxon>Flavobacteriia</taxon>
        <taxon>Flavobacteriales</taxon>
        <taxon>Flavobacteriaceae</taxon>
        <taxon>Salegentibacter</taxon>
    </lineage>
</organism>
<dbReference type="SUPFAM" id="SSF49464">
    <property type="entry name" value="Carboxypeptidase regulatory domain-like"/>
    <property type="match status" value="1"/>
</dbReference>
<dbReference type="STRING" id="270918.APR42_00765"/>
<accession>A0A0Q9ZBL5</accession>
<proteinExistence type="predicted"/>
<dbReference type="AlphaFoldDB" id="A0A0Q9ZBL5"/>
<dbReference type="RefSeq" id="WP_103294399.1">
    <property type="nucleotide sequence ID" value="NZ_BMWR01000002.1"/>
</dbReference>
<dbReference type="EMBL" id="LKTP01000001">
    <property type="protein sequence ID" value="KRG30428.1"/>
    <property type="molecule type" value="Genomic_DNA"/>
</dbReference>
<evidence type="ECO:0000313" key="1">
    <source>
        <dbReference type="EMBL" id="KRG30428.1"/>
    </source>
</evidence>
<reference evidence="1" key="1">
    <citation type="submission" date="2015-10" db="EMBL/GenBank/DDBJ databases">
        <title>Draft genome sequence of Salegentibacter mishustinae KCTC 12263.</title>
        <authorList>
            <person name="Lin W."/>
            <person name="Zheng Q."/>
        </authorList>
    </citation>
    <scope>NUCLEOTIDE SEQUENCE [LARGE SCALE GENOMIC DNA]</scope>
    <source>
        <strain evidence="1">KCTC 12263</strain>
    </source>
</reference>
<dbReference type="InterPro" id="IPR008969">
    <property type="entry name" value="CarboxyPept-like_regulatory"/>
</dbReference>
<protein>
    <recommendedName>
        <fullName evidence="3">TonB-dependent receptor</fullName>
    </recommendedName>
</protein>
<evidence type="ECO:0000313" key="2">
    <source>
        <dbReference type="Proteomes" id="UP000051643"/>
    </source>
</evidence>